<evidence type="ECO:0000259" key="5">
    <source>
        <dbReference type="PROSITE" id="PS50932"/>
    </source>
</evidence>
<keyword evidence="2 6" id="KW-0238">DNA-binding</keyword>
<keyword evidence="7" id="KW-1185">Reference proteome</keyword>
<evidence type="ECO:0000313" key="6">
    <source>
        <dbReference type="EMBL" id="RTR15844.1"/>
    </source>
</evidence>
<sequence>MTERAPNPPRRPRAVDVAAAAEVSTATVSRVFNNPEKVAPAIRDRVLSAARAMGWMPHAAGSALARRRTSIVGAVIPTLDNEIFAAQVGAMQTAFAERGITLLLSCFNYSQDQAFSDVQAMLARGVEGLAIVGESHKPDLFAVIAARAIPYVVTYSHRPDSPHACVGFDNQEAFERLTRRLLDLGHRDFGVIIQPTADNDRVQARLRGIRAALAEQGLAIRPQRLFEGAWSIDFGRRSLRAMLEAAVRSGPRPTAIICGNDHLAIGAVLEAQAMGLRVPEDLSITGFDDLAISRHVAPPLTTLHIDNREIGRLAADYLLARLDGLDPPPPPPLLPDLIERGTTGPAPAA</sequence>
<dbReference type="SMART" id="SM00354">
    <property type="entry name" value="HTH_LACI"/>
    <property type="match status" value="1"/>
</dbReference>
<evidence type="ECO:0000256" key="1">
    <source>
        <dbReference type="ARBA" id="ARBA00023015"/>
    </source>
</evidence>
<dbReference type="AlphaFoldDB" id="A0A431VBG6"/>
<evidence type="ECO:0000313" key="7">
    <source>
        <dbReference type="Proteomes" id="UP000277007"/>
    </source>
</evidence>
<dbReference type="OrthoDB" id="60111at2"/>
<dbReference type="PANTHER" id="PTHR30146:SF138">
    <property type="entry name" value="TRANSCRIPTIONAL REGULATORY PROTEIN"/>
    <property type="match status" value="1"/>
</dbReference>
<dbReference type="InterPro" id="IPR000843">
    <property type="entry name" value="HTH_LacI"/>
</dbReference>
<dbReference type="RefSeq" id="WP_126619571.1">
    <property type="nucleotide sequence ID" value="NZ_JBHUCY010000034.1"/>
</dbReference>
<organism evidence="6 7">
    <name type="scientific">Azospirillum griseum</name>
    <dbReference type="NCBI Taxonomy" id="2496639"/>
    <lineage>
        <taxon>Bacteria</taxon>
        <taxon>Pseudomonadati</taxon>
        <taxon>Pseudomonadota</taxon>
        <taxon>Alphaproteobacteria</taxon>
        <taxon>Rhodospirillales</taxon>
        <taxon>Azospirillaceae</taxon>
        <taxon>Azospirillum</taxon>
    </lineage>
</organism>
<dbReference type="InterPro" id="IPR046335">
    <property type="entry name" value="LacI/GalR-like_sensor"/>
</dbReference>
<dbReference type="CDD" id="cd06273">
    <property type="entry name" value="PBP1_LacI-like"/>
    <property type="match status" value="1"/>
</dbReference>
<accession>A0A431VBG6</accession>
<dbReference type="SUPFAM" id="SSF53822">
    <property type="entry name" value="Periplasmic binding protein-like I"/>
    <property type="match status" value="1"/>
</dbReference>
<keyword evidence="3" id="KW-0804">Transcription</keyword>
<dbReference type="PROSITE" id="PS50932">
    <property type="entry name" value="HTH_LACI_2"/>
    <property type="match status" value="1"/>
</dbReference>
<dbReference type="GO" id="GO:0003700">
    <property type="term" value="F:DNA-binding transcription factor activity"/>
    <property type="evidence" value="ECO:0007669"/>
    <property type="project" value="TreeGrafter"/>
</dbReference>
<dbReference type="CDD" id="cd01392">
    <property type="entry name" value="HTH_LacI"/>
    <property type="match status" value="1"/>
</dbReference>
<dbReference type="SUPFAM" id="SSF47413">
    <property type="entry name" value="lambda repressor-like DNA-binding domains"/>
    <property type="match status" value="1"/>
</dbReference>
<dbReference type="EMBL" id="RXMA01000030">
    <property type="protein sequence ID" value="RTR15844.1"/>
    <property type="molecule type" value="Genomic_DNA"/>
</dbReference>
<dbReference type="Gene3D" id="1.10.260.40">
    <property type="entry name" value="lambda repressor-like DNA-binding domains"/>
    <property type="match status" value="1"/>
</dbReference>
<evidence type="ECO:0000256" key="2">
    <source>
        <dbReference type="ARBA" id="ARBA00023125"/>
    </source>
</evidence>
<gene>
    <name evidence="6" type="ORF">EJ903_22175</name>
</gene>
<proteinExistence type="predicted"/>
<name>A0A431VBG6_9PROT</name>
<comment type="caution">
    <text evidence="6">The sequence shown here is derived from an EMBL/GenBank/DDBJ whole genome shotgun (WGS) entry which is preliminary data.</text>
</comment>
<dbReference type="Pfam" id="PF00356">
    <property type="entry name" value="LacI"/>
    <property type="match status" value="1"/>
</dbReference>
<evidence type="ECO:0000256" key="3">
    <source>
        <dbReference type="ARBA" id="ARBA00023163"/>
    </source>
</evidence>
<dbReference type="InterPro" id="IPR010982">
    <property type="entry name" value="Lambda_DNA-bd_dom_sf"/>
</dbReference>
<dbReference type="Gene3D" id="3.40.50.2300">
    <property type="match status" value="2"/>
</dbReference>
<feature type="domain" description="HTH lacI-type" evidence="5">
    <location>
        <begin position="12"/>
        <end position="66"/>
    </location>
</feature>
<dbReference type="Proteomes" id="UP000277007">
    <property type="component" value="Unassembled WGS sequence"/>
</dbReference>
<reference evidence="6 7" key="1">
    <citation type="submission" date="2018-12" db="EMBL/GenBank/DDBJ databases">
        <authorList>
            <person name="Yang Y."/>
        </authorList>
    </citation>
    <scope>NUCLEOTIDE SEQUENCE [LARGE SCALE GENOMIC DNA]</scope>
    <source>
        <strain evidence="6 7">L-25-5w-1</strain>
    </source>
</reference>
<protein>
    <submittedName>
        <fullName evidence="6">LacI family DNA-binding transcriptional regulator</fullName>
    </submittedName>
</protein>
<dbReference type="Pfam" id="PF13377">
    <property type="entry name" value="Peripla_BP_3"/>
    <property type="match status" value="1"/>
</dbReference>
<dbReference type="PANTHER" id="PTHR30146">
    <property type="entry name" value="LACI-RELATED TRANSCRIPTIONAL REPRESSOR"/>
    <property type="match status" value="1"/>
</dbReference>
<feature type="region of interest" description="Disordered" evidence="4">
    <location>
        <begin position="329"/>
        <end position="349"/>
    </location>
</feature>
<dbReference type="InterPro" id="IPR028082">
    <property type="entry name" value="Peripla_BP_I"/>
</dbReference>
<evidence type="ECO:0000256" key="4">
    <source>
        <dbReference type="SAM" id="MobiDB-lite"/>
    </source>
</evidence>
<keyword evidence="1" id="KW-0805">Transcription regulation</keyword>
<dbReference type="GO" id="GO:0000976">
    <property type="term" value="F:transcription cis-regulatory region binding"/>
    <property type="evidence" value="ECO:0007669"/>
    <property type="project" value="TreeGrafter"/>
</dbReference>